<dbReference type="Pfam" id="PF09362">
    <property type="entry name" value="DUF1996"/>
    <property type="match status" value="1"/>
</dbReference>
<feature type="signal peptide" evidence="1">
    <location>
        <begin position="1"/>
        <end position="19"/>
    </location>
</feature>
<proteinExistence type="predicted"/>
<feature type="chain" id="PRO_5046268545" evidence="1">
    <location>
        <begin position="20"/>
        <end position="411"/>
    </location>
</feature>
<dbReference type="EMBL" id="JAHXZN010000004">
    <property type="protein sequence ID" value="MBW6531677.1"/>
    <property type="molecule type" value="Genomic_DNA"/>
</dbReference>
<protein>
    <submittedName>
        <fullName evidence="3">DUF1996 domain-containing protein</fullName>
    </submittedName>
</protein>
<dbReference type="PANTHER" id="PTHR43662">
    <property type="match status" value="1"/>
</dbReference>
<name>A0ABS7BPY8_9SPHN</name>
<dbReference type="PANTHER" id="PTHR43662:SF3">
    <property type="entry name" value="DOMAIN PROTEIN, PUTATIVE (AFU_ORTHOLOGUE AFUA_6G11970)-RELATED"/>
    <property type="match status" value="1"/>
</dbReference>
<dbReference type="InterPro" id="IPR018535">
    <property type="entry name" value="DUF1996"/>
</dbReference>
<organism evidence="3 4">
    <name type="scientific">Sphingomonas citri</name>
    <dbReference type="NCBI Taxonomy" id="2862499"/>
    <lineage>
        <taxon>Bacteria</taxon>
        <taxon>Pseudomonadati</taxon>
        <taxon>Pseudomonadota</taxon>
        <taxon>Alphaproteobacteria</taxon>
        <taxon>Sphingomonadales</taxon>
        <taxon>Sphingomonadaceae</taxon>
        <taxon>Sphingomonas</taxon>
    </lineage>
</organism>
<keyword evidence="4" id="KW-1185">Reference proteome</keyword>
<feature type="domain" description="DUF1996" evidence="2">
    <location>
        <begin position="121"/>
        <end position="362"/>
    </location>
</feature>
<accession>A0ABS7BPY8</accession>
<sequence>MKKLWIVGAAVVAASSAYAATNTANVAQAATSLVAVIAAPATPAAKPAATVKLAADGLPVDAIRKTGPFGVVQQPSYASNFKTEDLLVPSWGTGAIPQSGAPDVVGAFRFICMPGQVLKDDPIVFPGQPGKSHAHQFFGNTGANAYSDYGKLRFSGDSTCNNKLNRSAYWVPAMLNGKGKVVRPDYVSIYYKRIPESSPACQIEGKACVDMPRGLRFVFGYNMGTGKSENNFYFNCDGPTATPGHYPDLVTAAKFCPVGNRIGAVIQAPSCWNGRQLNSGDHRSHMAFPSYGWDGILKCPATHPYIVPTFTLGAWYTVDEDLDTSGEWSEGKSTWTLASDSMPGMATQRPGTTFHADWIGAWDDKVLAMWTANCINKLLNCSGGDLGNGLQLKMRDDFTWNATPRLVDMPK</sequence>
<evidence type="ECO:0000313" key="4">
    <source>
        <dbReference type="Proteomes" id="UP000759103"/>
    </source>
</evidence>
<dbReference type="RefSeq" id="WP_219749066.1">
    <property type="nucleotide sequence ID" value="NZ_JAHXZN010000004.1"/>
</dbReference>
<dbReference type="Proteomes" id="UP000759103">
    <property type="component" value="Unassembled WGS sequence"/>
</dbReference>
<keyword evidence="1" id="KW-0732">Signal</keyword>
<gene>
    <name evidence="3" type="ORF">KZ820_13110</name>
</gene>
<evidence type="ECO:0000259" key="2">
    <source>
        <dbReference type="Pfam" id="PF09362"/>
    </source>
</evidence>
<reference evidence="3 4" key="1">
    <citation type="submission" date="2021-07" db="EMBL/GenBank/DDBJ databases">
        <title>Sphingomonas sp.</title>
        <authorList>
            <person name="Feng G."/>
            <person name="Li J."/>
            <person name="Pan M."/>
        </authorList>
    </citation>
    <scope>NUCLEOTIDE SEQUENCE [LARGE SCALE GENOMIC DNA]</scope>
    <source>
        <strain evidence="3 4">RRHST34</strain>
    </source>
</reference>
<comment type="caution">
    <text evidence="3">The sequence shown here is derived from an EMBL/GenBank/DDBJ whole genome shotgun (WGS) entry which is preliminary data.</text>
</comment>
<evidence type="ECO:0000313" key="3">
    <source>
        <dbReference type="EMBL" id="MBW6531677.1"/>
    </source>
</evidence>
<evidence type="ECO:0000256" key="1">
    <source>
        <dbReference type="SAM" id="SignalP"/>
    </source>
</evidence>